<evidence type="ECO:0000256" key="17">
    <source>
        <dbReference type="ARBA" id="ARBA00047899"/>
    </source>
</evidence>
<feature type="binding site" evidence="19">
    <location>
        <position position="753"/>
    </location>
    <ligand>
        <name>ATP</name>
        <dbReference type="ChEBI" id="CHEBI:30616"/>
    </ligand>
</feature>
<dbReference type="InterPro" id="IPR000719">
    <property type="entry name" value="Prot_kinase_dom"/>
</dbReference>
<evidence type="ECO:0000256" key="7">
    <source>
        <dbReference type="ARBA" id="ARBA00022692"/>
    </source>
</evidence>
<dbReference type="GO" id="GO:0005524">
    <property type="term" value="F:ATP binding"/>
    <property type="evidence" value="ECO:0007669"/>
    <property type="project" value="UniProtKB-UniRule"/>
</dbReference>
<dbReference type="CDD" id="cd14066">
    <property type="entry name" value="STKc_IRAK"/>
    <property type="match status" value="1"/>
</dbReference>
<dbReference type="Proteomes" id="UP000245207">
    <property type="component" value="Unassembled WGS sequence"/>
</dbReference>
<comment type="caution">
    <text evidence="23">The sequence shown here is derived from an EMBL/GenBank/DDBJ whole genome shotgun (WGS) entry which is preliminary data.</text>
</comment>
<dbReference type="FunFam" id="3.80.10.10:FF:000041">
    <property type="entry name" value="LRR receptor-like serine/threonine-protein kinase ERECTA"/>
    <property type="match status" value="2"/>
</dbReference>
<dbReference type="Gene3D" id="1.10.510.10">
    <property type="entry name" value="Transferase(Phosphotransferase) domain 1"/>
    <property type="match status" value="1"/>
</dbReference>
<dbReference type="SMART" id="SM00220">
    <property type="entry name" value="S_TKc"/>
    <property type="match status" value="1"/>
</dbReference>
<keyword evidence="15" id="KW-0675">Receptor</keyword>
<dbReference type="SUPFAM" id="SSF56112">
    <property type="entry name" value="Protein kinase-like (PK-like)"/>
    <property type="match status" value="1"/>
</dbReference>
<evidence type="ECO:0000256" key="13">
    <source>
        <dbReference type="ARBA" id="ARBA00022989"/>
    </source>
</evidence>
<comment type="catalytic activity">
    <reaction evidence="17">
        <text>L-threonyl-[protein] + ATP = O-phospho-L-threonyl-[protein] + ADP + H(+)</text>
        <dbReference type="Rhea" id="RHEA:46608"/>
        <dbReference type="Rhea" id="RHEA-COMP:11060"/>
        <dbReference type="Rhea" id="RHEA-COMP:11605"/>
        <dbReference type="ChEBI" id="CHEBI:15378"/>
        <dbReference type="ChEBI" id="CHEBI:30013"/>
        <dbReference type="ChEBI" id="CHEBI:30616"/>
        <dbReference type="ChEBI" id="CHEBI:61977"/>
        <dbReference type="ChEBI" id="CHEBI:456216"/>
        <dbReference type="EC" id="2.7.11.1"/>
    </reaction>
</comment>
<sequence length="1074" mass="119093">MIDVSNMLVIIVWAALLSVGFASIETSLLPSDEVDALKLIGSKLGKNWDFKQDPCVDWVRSNPNSTYDDTLRCNCNRTICHVTSISLKGQSLQGTLPPELANLPYLQNLDLTRNFLSSTIPPEWGSMRQIQNISLIANRINGSIPKELGNISTLTSLVVEGNIMSGIIPEELGNLQSIERLLLNSNYFTGRLPESFANLTTMKDFRICGNNFTGKIPDFIGRWKRLKTLKIQASGLEGPIPSTITLLSDLSDLRISDLRGPDMYFPPFSNTTSFKNLILRSCNLIGNLPISLAPNALKVLDLSFNKLNGTIPDAFANLKNTDNMYLTGNLLSGIVPDWMLKGDSIDLSYNKFTYESLRESRCQMDKTDLSFNKLNGTIPDAFANLKNTDNMYLTGNLLSGIVPDWMLKGDSIDLSYNKFTYESLRESRCQMDKTNLFASFSTDNTSKEVSCLGNDVCKANSTSLYINCGGSQLSVGDKSYEGDLNAGGPSHFSSTDNRWGFSMTGHYLDDDQNDDSYIVTTTSGAPVNTSELYSTARSSALSLTYYSFCMLNGSYNVSLHFAEIVFTDDKTYSSLGRRVFDIYIQGVLVEKDFDISDRAGGARKVVVTTYTVNVTTTLEIRLYWAGKGTISTPIRGVYGPLISAISVDPNFQVPQKDGNEHKNENGVSVVTVVGIVVGAIGLIVLILGALWWLGYFHHGDTNDIELNGVTGTFTLRQIKAATNDFDIANKIGEGGFGSVYKGVLPDGTLIAVKQLSSKSRQGNREFLNELGMISALQHPHLVKLHGCCIEGNQLLLAYEYMENNSLARALFGPERWQLELDWPTRYRICIGIARGLAFLHEESRLKIVHRDIKATNVLLDKNLDAKISDFGLAKLDEEDNTHISTRIAGTYGYMAPEYALRGYLTDKADVYSYGIVLLEIVSGMANTVDRTKENHFILLDRAIALKSTGDLMELVDPRLDSEYDVQEVMVVTNLALLCTTISPSERPTMSSVVSMLEGRILPQDFVVEHNVSITQMERDKKINQLEAMNESEIMNMSVPYTDTSESVVDLYPDDLYDEYLHKRDQDGKKLSPNA</sequence>
<evidence type="ECO:0000256" key="8">
    <source>
        <dbReference type="ARBA" id="ARBA00022729"/>
    </source>
</evidence>
<dbReference type="Gene3D" id="2.60.120.430">
    <property type="entry name" value="Galactose-binding lectin"/>
    <property type="match status" value="1"/>
</dbReference>
<keyword evidence="24" id="KW-1185">Reference proteome</keyword>
<evidence type="ECO:0000256" key="1">
    <source>
        <dbReference type="ARBA" id="ARBA00004479"/>
    </source>
</evidence>
<dbReference type="PROSITE" id="PS00108">
    <property type="entry name" value="PROTEIN_KINASE_ST"/>
    <property type="match status" value="1"/>
</dbReference>
<feature type="signal peptide" evidence="21">
    <location>
        <begin position="1"/>
        <end position="22"/>
    </location>
</feature>
<dbReference type="OrthoDB" id="1897577at2759"/>
<keyword evidence="12 19" id="KW-0067">ATP-binding</keyword>
<dbReference type="PANTHER" id="PTHR48006:SF81">
    <property type="entry name" value="PROTEIN KINASE DOMAIN-CONTAINING PROTEIN"/>
    <property type="match status" value="1"/>
</dbReference>
<evidence type="ECO:0000256" key="9">
    <source>
        <dbReference type="ARBA" id="ARBA00022737"/>
    </source>
</evidence>
<dbReference type="InterPro" id="IPR001611">
    <property type="entry name" value="Leu-rich_rpt"/>
</dbReference>
<dbReference type="FunFam" id="2.60.120.430:FF:000004">
    <property type="entry name" value="Putative leucine-rich repeat receptor-like serine/threonine-protein kinase"/>
    <property type="match status" value="1"/>
</dbReference>
<keyword evidence="10 19" id="KW-0547">Nucleotide-binding</keyword>
<name>A0A2U1P1T9_ARTAN</name>
<dbReference type="STRING" id="35608.A0A2U1P1T9"/>
<evidence type="ECO:0000313" key="23">
    <source>
        <dbReference type="EMBL" id="PWA79702.1"/>
    </source>
</evidence>
<feature type="transmembrane region" description="Helical" evidence="20">
    <location>
        <begin position="669"/>
        <end position="693"/>
    </location>
</feature>
<evidence type="ECO:0000256" key="18">
    <source>
        <dbReference type="ARBA" id="ARBA00048679"/>
    </source>
</evidence>
<evidence type="ECO:0000256" key="14">
    <source>
        <dbReference type="ARBA" id="ARBA00023136"/>
    </source>
</evidence>
<gene>
    <name evidence="23" type="ORF">CTI12_AA203920</name>
</gene>
<dbReference type="PROSITE" id="PS00107">
    <property type="entry name" value="PROTEIN_KINASE_ATP"/>
    <property type="match status" value="1"/>
</dbReference>
<keyword evidence="11 23" id="KW-0418">Kinase</keyword>
<keyword evidence="16" id="KW-0325">Glycoprotein</keyword>
<dbReference type="EC" id="2.7.11.1" evidence="2"/>
<keyword evidence="8 21" id="KW-0732">Signal</keyword>
<dbReference type="EMBL" id="PKPP01001819">
    <property type="protein sequence ID" value="PWA79702.1"/>
    <property type="molecule type" value="Genomic_DNA"/>
</dbReference>
<dbReference type="Pfam" id="PF07714">
    <property type="entry name" value="PK_Tyr_Ser-Thr"/>
    <property type="match status" value="1"/>
</dbReference>
<evidence type="ECO:0000256" key="15">
    <source>
        <dbReference type="ARBA" id="ARBA00023170"/>
    </source>
</evidence>
<dbReference type="GO" id="GO:0016020">
    <property type="term" value="C:membrane"/>
    <property type="evidence" value="ECO:0007669"/>
    <property type="project" value="UniProtKB-SubCell"/>
</dbReference>
<feature type="chain" id="PRO_5015525313" description="non-specific serine/threonine protein kinase" evidence="21">
    <location>
        <begin position="23"/>
        <end position="1074"/>
    </location>
</feature>
<reference evidence="23 24" key="1">
    <citation type="journal article" date="2018" name="Mol. Plant">
        <title>The genome of Artemisia annua provides insight into the evolution of Asteraceae family and artemisinin biosynthesis.</title>
        <authorList>
            <person name="Shen Q."/>
            <person name="Zhang L."/>
            <person name="Liao Z."/>
            <person name="Wang S."/>
            <person name="Yan T."/>
            <person name="Shi P."/>
            <person name="Liu M."/>
            <person name="Fu X."/>
            <person name="Pan Q."/>
            <person name="Wang Y."/>
            <person name="Lv Z."/>
            <person name="Lu X."/>
            <person name="Zhang F."/>
            <person name="Jiang W."/>
            <person name="Ma Y."/>
            <person name="Chen M."/>
            <person name="Hao X."/>
            <person name="Li L."/>
            <person name="Tang Y."/>
            <person name="Lv G."/>
            <person name="Zhou Y."/>
            <person name="Sun X."/>
            <person name="Brodelius P.E."/>
            <person name="Rose J.K.C."/>
            <person name="Tang K."/>
        </authorList>
    </citation>
    <scope>NUCLEOTIDE SEQUENCE [LARGE SCALE GENOMIC DNA]</scope>
    <source>
        <strain evidence="24">cv. Huhao1</strain>
        <tissue evidence="23">Leaf</tissue>
    </source>
</reference>
<dbReference type="Gene3D" id="3.30.200.20">
    <property type="entry name" value="Phosphorylase Kinase, domain 1"/>
    <property type="match status" value="1"/>
</dbReference>
<dbReference type="InterPro" id="IPR032675">
    <property type="entry name" value="LRR_dom_sf"/>
</dbReference>
<dbReference type="InterPro" id="IPR021720">
    <property type="entry name" value="Malectin_dom"/>
</dbReference>
<evidence type="ECO:0000256" key="16">
    <source>
        <dbReference type="ARBA" id="ARBA00023180"/>
    </source>
</evidence>
<evidence type="ECO:0000256" key="5">
    <source>
        <dbReference type="ARBA" id="ARBA00022614"/>
    </source>
</evidence>
<protein>
    <recommendedName>
        <fullName evidence="2">non-specific serine/threonine protein kinase</fullName>
        <ecNumber evidence="2">2.7.11.1</ecNumber>
    </recommendedName>
</protein>
<dbReference type="PROSITE" id="PS50011">
    <property type="entry name" value="PROTEIN_KINASE_DOM"/>
    <property type="match status" value="1"/>
</dbReference>
<keyword evidence="7 20" id="KW-0812">Transmembrane</keyword>
<evidence type="ECO:0000256" key="19">
    <source>
        <dbReference type="PROSITE-ProRule" id="PRU10141"/>
    </source>
</evidence>
<dbReference type="InterPro" id="IPR008271">
    <property type="entry name" value="Ser/Thr_kinase_AS"/>
</dbReference>
<comment type="catalytic activity">
    <reaction evidence="18">
        <text>L-seryl-[protein] + ATP = O-phospho-L-seryl-[protein] + ADP + H(+)</text>
        <dbReference type="Rhea" id="RHEA:17989"/>
        <dbReference type="Rhea" id="RHEA-COMP:9863"/>
        <dbReference type="Rhea" id="RHEA-COMP:11604"/>
        <dbReference type="ChEBI" id="CHEBI:15378"/>
        <dbReference type="ChEBI" id="CHEBI:29999"/>
        <dbReference type="ChEBI" id="CHEBI:30616"/>
        <dbReference type="ChEBI" id="CHEBI:83421"/>
        <dbReference type="ChEBI" id="CHEBI:456216"/>
        <dbReference type="EC" id="2.7.11.1"/>
    </reaction>
</comment>
<keyword evidence="14 20" id="KW-0472">Membrane</keyword>
<dbReference type="GO" id="GO:0004674">
    <property type="term" value="F:protein serine/threonine kinase activity"/>
    <property type="evidence" value="ECO:0007669"/>
    <property type="project" value="UniProtKB-KW"/>
</dbReference>
<accession>A0A2U1P1T9</accession>
<dbReference type="InterPro" id="IPR011009">
    <property type="entry name" value="Kinase-like_dom_sf"/>
</dbReference>
<keyword evidence="3" id="KW-0723">Serine/threonine-protein kinase</keyword>
<evidence type="ECO:0000256" key="11">
    <source>
        <dbReference type="ARBA" id="ARBA00022777"/>
    </source>
</evidence>
<evidence type="ECO:0000313" key="24">
    <source>
        <dbReference type="Proteomes" id="UP000245207"/>
    </source>
</evidence>
<dbReference type="Gene3D" id="3.80.10.10">
    <property type="entry name" value="Ribonuclease Inhibitor"/>
    <property type="match status" value="2"/>
</dbReference>
<comment type="subcellular location">
    <subcellularLocation>
        <location evidence="1">Membrane</location>
        <topology evidence="1">Single-pass type I membrane protein</topology>
    </subcellularLocation>
</comment>
<evidence type="ECO:0000256" key="6">
    <source>
        <dbReference type="ARBA" id="ARBA00022679"/>
    </source>
</evidence>
<evidence type="ECO:0000256" key="21">
    <source>
        <dbReference type="SAM" id="SignalP"/>
    </source>
</evidence>
<evidence type="ECO:0000256" key="4">
    <source>
        <dbReference type="ARBA" id="ARBA00022553"/>
    </source>
</evidence>
<dbReference type="InterPro" id="IPR051824">
    <property type="entry name" value="LRR_Rcpt-Like_S/T_Kinase"/>
</dbReference>
<dbReference type="Pfam" id="PF11721">
    <property type="entry name" value="Malectin"/>
    <property type="match status" value="1"/>
</dbReference>
<dbReference type="FunFam" id="3.30.200.20:FF:000217">
    <property type="entry name" value="probable LRR receptor-like serine/threonine-protein kinase At1g53430"/>
    <property type="match status" value="1"/>
</dbReference>
<keyword evidence="4" id="KW-0597">Phosphoprotein</keyword>
<evidence type="ECO:0000256" key="10">
    <source>
        <dbReference type="ARBA" id="ARBA00022741"/>
    </source>
</evidence>
<keyword evidence="9" id="KW-0677">Repeat</keyword>
<dbReference type="InterPro" id="IPR001245">
    <property type="entry name" value="Ser-Thr/Tyr_kinase_cat_dom"/>
</dbReference>
<evidence type="ECO:0000256" key="20">
    <source>
        <dbReference type="SAM" id="Phobius"/>
    </source>
</evidence>
<evidence type="ECO:0000256" key="2">
    <source>
        <dbReference type="ARBA" id="ARBA00012513"/>
    </source>
</evidence>
<organism evidence="23 24">
    <name type="scientific">Artemisia annua</name>
    <name type="common">Sweet wormwood</name>
    <dbReference type="NCBI Taxonomy" id="35608"/>
    <lineage>
        <taxon>Eukaryota</taxon>
        <taxon>Viridiplantae</taxon>
        <taxon>Streptophyta</taxon>
        <taxon>Embryophyta</taxon>
        <taxon>Tracheophyta</taxon>
        <taxon>Spermatophyta</taxon>
        <taxon>Magnoliopsida</taxon>
        <taxon>eudicotyledons</taxon>
        <taxon>Gunneridae</taxon>
        <taxon>Pentapetalae</taxon>
        <taxon>asterids</taxon>
        <taxon>campanulids</taxon>
        <taxon>Asterales</taxon>
        <taxon>Asteraceae</taxon>
        <taxon>Asteroideae</taxon>
        <taxon>Anthemideae</taxon>
        <taxon>Artemisiinae</taxon>
        <taxon>Artemisia</taxon>
    </lineage>
</organism>
<dbReference type="AlphaFoldDB" id="A0A2U1P1T9"/>
<dbReference type="FunFam" id="1.10.510.10:FF:000044">
    <property type="entry name" value="Putative LRR receptor-like serine/threonine-protein kinase"/>
    <property type="match status" value="1"/>
</dbReference>
<proteinExistence type="predicted"/>
<dbReference type="InterPro" id="IPR017441">
    <property type="entry name" value="Protein_kinase_ATP_BS"/>
</dbReference>
<keyword evidence="6" id="KW-0808">Transferase</keyword>
<keyword evidence="13 20" id="KW-1133">Transmembrane helix</keyword>
<evidence type="ECO:0000256" key="3">
    <source>
        <dbReference type="ARBA" id="ARBA00022527"/>
    </source>
</evidence>
<dbReference type="Pfam" id="PF00560">
    <property type="entry name" value="LRR_1"/>
    <property type="match status" value="4"/>
</dbReference>
<feature type="domain" description="Protein kinase" evidence="22">
    <location>
        <begin position="725"/>
        <end position="1006"/>
    </location>
</feature>
<dbReference type="PANTHER" id="PTHR48006">
    <property type="entry name" value="LEUCINE-RICH REPEAT-CONTAINING PROTEIN DDB_G0281931-RELATED"/>
    <property type="match status" value="1"/>
</dbReference>
<keyword evidence="5" id="KW-0433">Leucine-rich repeat</keyword>
<dbReference type="SUPFAM" id="SSF52058">
    <property type="entry name" value="L domain-like"/>
    <property type="match status" value="2"/>
</dbReference>
<evidence type="ECO:0000256" key="12">
    <source>
        <dbReference type="ARBA" id="ARBA00022840"/>
    </source>
</evidence>
<evidence type="ECO:0000259" key="22">
    <source>
        <dbReference type="PROSITE" id="PS50011"/>
    </source>
</evidence>